<feature type="compositionally biased region" description="Polar residues" evidence="1">
    <location>
        <begin position="54"/>
        <end position="85"/>
    </location>
</feature>
<dbReference type="Proteomes" id="UP000383932">
    <property type="component" value="Unassembled WGS sequence"/>
</dbReference>
<dbReference type="AlphaFoldDB" id="A0A5N5Q7V6"/>
<sequence>MTEVEDEVWQALDDYEEACDEAYGKEETEESPDEQETSGSSSEEQDFPKPLQSLAASASNQEAQDGIQENQTTLEGTTSDVMGTQYTSPVTSNFVLFTSQTLSKLPSRKHLAKQLKLASSQSMHIREGEELSLKRLM</sequence>
<reference evidence="2 3" key="1">
    <citation type="journal article" date="2019" name="Fungal Biol. Biotechnol.">
        <title>Draft genome sequence of fastidious pathogen Ceratobasidium theobromae, which causes vascular-streak dieback in Theobroma cacao.</title>
        <authorList>
            <person name="Ali S.S."/>
            <person name="Asman A."/>
            <person name="Shao J."/>
            <person name="Firmansyah A.P."/>
            <person name="Susilo A.W."/>
            <person name="Rosmana A."/>
            <person name="McMahon P."/>
            <person name="Junaid M."/>
            <person name="Guest D."/>
            <person name="Kheng T.Y."/>
            <person name="Meinhardt L.W."/>
            <person name="Bailey B.A."/>
        </authorList>
    </citation>
    <scope>NUCLEOTIDE SEQUENCE [LARGE SCALE GENOMIC DNA]</scope>
    <source>
        <strain evidence="2 3">CT2</strain>
    </source>
</reference>
<name>A0A5N5Q7V6_9AGAM</name>
<organism evidence="2 3">
    <name type="scientific">Ceratobasidium theobromae</name>
    <dbReference type="NCBI Taxonomy" id="1582974"/>
    <lineage>
        <taxon>Eukaryota</taxon>
        <taxon>Fungi</taxon>
        <taxon>Dikarya</taxon>
        <taxon>Basidiomycota</taxon>
        <taxon>Agaricomycotina</taxon>
        <taxon>Agaricomycetes</taxon>
        <taxon>Cantharellales</taxon>
        <taxon>Ceratobasidiaceae</taxon>
        <taxon>Ceratobasidium</taxon>
    </lineage>
</organism>
<evidence type="ECO:0000313" key="2">
    <source>
        <dbReference type="EMBL" id="KAB5587521.1"/>
    </source>
</evidence>
<protein>
    <submittedName>
        <fullName evidence="2">Uncharacterized protein</fullName>
    </submittedName>
</protein>
<evidence type="ECO:0000313" key="3">
    <source>
        <dbReference type="Proteomes" id="UP000383932"/>
    </source>
</evidence>
<gene>
    <name evidence="2" type="ORF">CTheo_9040</name>
</gene>
<feature type="compositionally biased region" description="Acidic residues" evidence="1">
    <location>
        <begin position="27"/>
        <end position="36"/>
    </location>
</feature>
<evidence type="ECO:0000256" key="1">
    <source>
        <dbReference type="SAM" id="MobiDB-lite"/>
    </source>
</evidence>
<comment type="caution">
    <text evidence="2">The sequence shown here is derived from an EMBL/GenBank/DDBJ whole genome shotgun (WGS) entry which is preliminary data.</text>
</comment>
<feature type="compositionally biased region" description="Acidic residues" evidence="1">
    <location>
        <begin position="1"/>
        <end position="20"/>
    </location>
</feature>
<dbReference type="EMBL" id="SSOP01001018">
    <property type="protein sequence ID" value="KAB5587521.1"/>
    <property type="molecule type" value="Genomic_DNA"/>
</dbReference>
<proteinExistence type="predicted"/>
<accession>A0A5N5Q7V6</accession>
<feature type="region of interest" description="Disordered" evidence="1">
    <location>
        <begin position="1"/>
        <end position="85"/>
    </location>
</feature>
<keyword evidence="3" id="KW-1185">Reference proteome</keyword>